<dbReference type="GO" id="GO:0003824">
    <property type="term" value="F:catalytic activity"/>
    <property type="evidence" value="ECO:0007669"/>
    <property type="project" value="UniProtKB-ARBA"/>
</dbReference>
<dbReference type="SMART" id="SM00267">
    <property type="entry name" value="GGDEF"/>
    <property type="match status" value="1"/>
</dbReference>
<dbReference type="Pfam" id="PF00563">
    <property type="entry name" value="EAL"/>
    <property type="match status" value="1"/>
</dbReference>
<feature type="domain" description="GGDEF" evidence="5">
    <location>
        <begin position="341"/>
        <end position="474"/>
    </location>
</feature>
<dbReference type="PROSITE" id="PS50887">
    <property type="entry name" value="GGDEF"/>
    <property type="match status" value="1"/>
</dbReference>
<dbReference type="SUPFAM" id="SSF55073">
    <property type="entry name" value="Nucleotide cyclase"/>
    <property type="match status" value="1"/>
</dbReference>
<evidence type="ECO:0000313" key="6">
    <source>
        <dbReference type="EMBL" id="RRH86701.1"/>
    </source>
</evidence>
<dbReference type="InterPro" id="IPR043128">
    <property type="entry name" value="Rev_trsase/Diguanyl_cyclase"/>
</dbReference>
<dbReference type="InterPro" id="IPR000700">
    <property type="entry name" value="PAS-assoc_C"/>
</dbReference>
<accession>A0A3P3EKG4</accession>
<dbReference type="InterPro" id="IPR052155">
    <property type="entry name" value="Biofilm_reg_signaling"/>
</dbReference>
<proteinExistence type="predicted"/>
<dbReference type="Gene3D" id="3.30.70.270">
    <property type="match status" value="1"/>
</dbReference>
<dbReference type="SUPFAM" id="SSF55785">
    <property type="entry name" value="PYP-like sensor domain (PAS domain)"/>
    <property type="match status" value="1"/>
</dbReference>
<protein>
    <submittedName>
        <fullName evidence="6">EAL domain-containing protein</fullName>
    </submittedName>
</protein>
<dbReference type="Pfam" id="PF00072">
    <property type="entry name" value="Response_reg"/>
    <property type="match status" value="1"/>
</dbReference>
<reference evidence="6 7" key="1">
    <citation type="submission" date="2018-11" db="EMBL/GenBank/DDBJ databases">
        <title>The genome of Variovorax sp T529.</title>
        <authorList>
            <person name="Gao J."/>
        </authorList>
    </citation>
    <scope>NUCLEOTIDE SEQUENCE [LARGE SCALE GENOMIC DNA]</scope>
    <source>
        <strain evidence="6 7">T529</strain>
    </source>
</reference>
<dbReference type="Proteomes" id="UP000271590">
    <property type="component" value="Unassembled WGS sequence"/>
</dbReference>
<evidence type="ECO:0000259" key="4">
    <source>
        <dbReference type="PROSITE" id="PS50883"/>
    </source>
</evidence>
<dbReference type="PROSITE" id="PS50113">
    <property type="entry name" value="PAC"/>
    <property type="match status" value="1"/>
</dbReference>
<dbReference type="InterPro" id="IPR035965">
    <property type="entry name" value="PAS-like_dom_sf"/>
</dbReference>
<dbReference type="SUPFAM" id="SSF141868">
    <property type="entry name" value="EAL domain-like"/>
    <property type="match status" value="1"/>
</dbReference>
<dbReference type="InterPro" id="IPR001633">
    <property type="entry name" value="EAL_dom"/>
</dbReference>
<feature type="domain" description="EAL" evidence="4">
    <location>
        <begin position="483"/>
        <end position="739"/>
    </location>
</feature>
<dbReference type="Gene3D" id="3.30.450.20">
    <property type="entry name" value="PAS domain"/>
    <property type="match status" value="1"/>
</dbReference>
<dbReference type="AlphaFoldDB" id="A0A3P3EKG4"/>
<organism evidence="6 7">
    <name type="scientific">Variovorax beijingensis</name>
    <dbReference type="NCBI Taxonomy" id="2496117"/>
    <lineage>
        <taxon>Bacteria</taxon>
        <taxon>Pseudomonadati</taxon>
        <taxon>Pseudomonadota</taxon>
        <taxon>Betaproteobacteria</taxon>
        <taxon>Burkholderiales</taxon>
        <taxon>Comamonadaceae</taxon>
        <taxon>Variovorax</taxon>
    </lineage>
</organism>
<evidence type="ECO:0000259" key="2">
    <source>
        <dbReference type="PROSITE" id="PS50110"/>
    </source>
</evidence>
<dbReference type="Pfam" id="PF08447">
    <property type="entry name" value="PAS_3"/>
    <property type="match status" value="1"/>
</dbReference>
<dbReference type="InterPro" id="IPR001789">
    <property type="entry name" value="Sig_transdc_resp-reg_receiver"/>
</dbReference>
<feature type="domain" description="PAC" evidence="3">
    <location>
        <begin position="257"/>
        <end position="309"/>
    </location>
</feature>
<dbReference type="Gene3D" id="3.40.50.2300">
    <property type="match status" value="1"/>
</dbReference>
<evidence type="ECO:0000259" key="3">
    <source>
        <dbReference type="PROSITE" id="PS50113"/>
    </source>
</evidence>
<dbReference type="CDD" id="cd01949">
    <property type="entry name" value="GGDEF"/>
    <property type="match status" value="1"/>
</dbReference>
<dbReference type="Pfam" id="PF00990">
    <property type="entry name" value="GGDEF"/>
    <property type="match status" value="1"/>
</dbReference>
<dbReference type="PANTHER" id="PTHR44757">
    <property type="entry name" value="DIGUANYLATE CYCLASE DGCP"/>
    <property type="match status" value="1"/>
</dbReference>
<dbReference type="GO" id="GO:0000160">
    <property type="term" value="P:phosphorelay signal transduction system"/>
    <property type="evidence" value="ECO:0007669"/>
    <property type="project" value="InterPro"/>
</dbReference>
<dbReference type="NCBIfam" id="TIGR00229">
    <property type="entry name" value="sensory_box"/>
    <property type="match status" value="1"/>
</dbReference>
<dbReference type="InterPro" id="IPR035919">
    <property type="entry name" value="EAL_sf"/>
</dbReference>
<sequence>MSKPQNRRILLADDTPAIHEDFRKILLRAAADANLDDLESALFGTSARKGEVDFVLDSAYQGQEALAKLREALEAEAPYAMAFIDMRMPPGWDGVETIEQLWLEDPRLQIVICTAYADQSWVEVFDRLDARDRLLVLKKPFDPIEVRQLASALTMKWQMTEDAAFKMNQLEQAVEERTRELSDANIIVQNSPTILYRLRGEPAFPLIYISHNITKFGHEPAALLANPDWADVLIDPADRPGVAAAMARVLEKDAEGASIEYRLCTGDGARRWVENRYVPVRDKDGRLIEVEGIVIDVTERKAAEEQLARLARTDGLTGLANRATLVERLHQAHAAARRGSVPFALHCLDLDHFKPVNDMFGHPGGDLLLREVALRLKNCTRETDVVARLGGDEFAVLQSEMADPAAAGALAAKIQQELARPYMIDGNQVHASASIGICPYTPGSESPEEMLAQADVALYRSKEQGRNQYHFHSEELDRDVRDRVALGEDLKKAIEREELELYYQPQVELSSGKIVGVEALLRWNHPKRGLLDAAAFVPIAERTGGIVVLGRWVLDQACRQMSAWREQGVAPPVVAINLSLGQLRQGSELIHDVTESLAKWQLDPSALEFDVTESTLAQMTWTHNDVLPKLRALGVRIAIDDFGTEYSSFEYLRTYRVNHLKIAQSMLKRAIDDPDSAATVRAIMNLAREARIGIIVEGLETQTQLAFLQSTGATTLAQGYYFSEAVMATEAGDFLRSGTMEQSERSKGGDHEAAA</sequence>
<dbReference type="SMART" id="SM00052">
    <property type="entry name" value="EAL"/>
    <property type="match status" value="1"/>
</dbReference>
<name>A0A3P3EKG4_9BURK</name>
<dbReference type="EMBL" id="RQXU01000011">
    <property type="protein sequence ID" value="RRH86701.1"/>
    <property type="molecule type" value="Genomic_DNA"/>
</dbReference>
<evidence type="ECO:0000259" key="5">
    <source>
        <dbReference type="PROSITE" id="PS50887"/>
    </source>
</evidence>
<dbReference type="SMART" id="SM00086">
    <property type="entry name" value="PAC"/>
    <property type="match status" value="1"/>
</dbReference>
<feature type="domain" description="Response regulatory" evidence="2">
    <location>
        <begin position="8"/>
        <end position="154"/>
    </location>
</feature>
<dbReference type="FunFam" id="3.30.70.270:FF:000001">
    <property type="entry name" value="Diguanylate cyclase domain protein"/>
    <property type="match status" value="1"/>
</dbReference>
<dbReference type="InterPro" id="IPR029787">
    <property type="entry name" value="Nucleotide_cyclase"/>
</dbReference>
<keyword evidence="1" id="KW-0597">Phosphoprotein</keyword>
<feature type="modified residue" description="4-aspartylphosphate" evidence="1">
    <location>
        <position position="85"/>
    </location>
</feature>
<dbReference type="CDD" id="cd00130">
    <property type="entry name" value="PAS"/>
    <property type="match status" value="1"/>
</dbReference>
<gene>
    <name evidence="6" type="ORF">EH244_18965</name>
</gene>
<dbReference type="PROSITE" id="PS50883">
    <property type="entry name" value="EAL"/>
    <property type="match status" value="1"/>
</dbReference>
<evidence type="ECO:0000313" key="7">
    <source>
        <dbReference type="Proteomes" id="UP000271590"/>
    </source>
</evidence>
<evidence type="ECO:0000256" key="1">
    <source>
        <dbReference type="PROSITE-ProRule" id="PRU00169"/>
    </source>
</evidence>
<dbReference type="NCBIfam" id="TIGR00254">
    <property type="entry name" value="GGDEF"/>
    <property type="match status" value="1"/>
</dbReference>
<dbReference type="InterPro" id="IPR000160">
    <property type="entry name" value="GGDEF_dom"/>
</dbReference>
<dbReference type="Gene3D" id="3.20.20.450">
    <property type="entry name" value="EAL domain"/>
    <property type="match status" value="1"/>
</dbReference>
<dbReference type="PROSITE" id="PS50110">
    <property type="entry name" value="RESPONSE_REGULATORY"/>
    <property type="match status" value="1"/>
</dbReference>
<dbReference type="InterPro" id="IPR011006">
    <property type="entry name" value="CheY-like_superfamily"/>
</dbReference>
<dbReference type="CDD" id="cd01948">
    <property type="entry name" value="EAL"/>
    <property type="match status" value="1"/>
</dbReference>
<dbReference type="RefSeq" id="WP_124959918.1">
    <property type="nucleotide sequence ID" value="NZ_RQXU01000011.1"/>
</dbReference>
<dbReference type="InterPro" id="IPR013655">
    <property type="entry name" value="PAS_fold_3"/>
</dbReference>
<dbReference type="InterPro" id="IPR000014">
    <property type="entry name" value="PAS"/>
</dbReference>
<comment type="caution">
    <text evidence="6">The sequence shown here is derived from an EMBL/GenBank/DDBJ whole genome shotgun (WGS) entry which is preliminary data.</text>
</comment>
<dbReference type="InterPro" id="IPR001610">
    <property type="entry name" value="PAC"/>
</dbReference>
<dbReference type="SMART" id="SM00448">
    <property type="entry name" value="REC"/>
    <property type="match status" value="1"/>
</dbReference>
<dbReference type="SUPFAM" id="SSF52172">
    <property type="entry name" value="CheY-like"/>
    <property type="match status" value="1"/>
</dbReference>
<dbReference type="PANTHER" id="PTHR44757:SF2">
    <property type="entry name" value="BIOFILM ARCHITECTURE MAINTENANCE PROTEIN MBAA"/>
    <property type="match status" value="1"/>
</dbReference>